<name>E5R3F9_ARTGP</name>
<dbReference type="Proteomes" id="UP000002669">
    <property type="component" value="Unassembled WGS sequence"/>
</dbReference>
<dbReference type="VEuPathDB" id="FungiDB:MGYG_08948"/>
<dbReference type="GeneID" id="10033045"/>
<evidence type="ECO:0000313" key="2">
    <source>
        <dbReference type="EMBL" id="EFQ98758.1"/>
    </source>
</evidence>
<dbReference type="RefSeq" id="XP_003177710.1">
    <property type="nucleotide sequence ID" value="XM_003177662.1"/>
</dbReference>
<keyword evidence="3" id="KW-1185">Reference proteome</keyword>
<reference evidence="3" key="1">
    <citation type="journal article" date="2012" name="MBio">
        <title>Comparative genome analysis of Trichophyton rubrum and related dermatophytes reveals candidate genes involved in infection.</title>
        <authorList>
            <person name="Martinez D.A."/>
            <person name="Oliver B.G."/>
            <person name="Graeser Y."/>
            <person name="Goldberg J.M."/>
            <person name="Li W."/>
            <person name="Martinez-Rossi N.M."/>
            <person name="Monod M."/>
            <person name="Shelest E."/>
            <person name="Barton R.C."/>
            <person name="Birch E."/>
            <person name="Brakhage A.A."/>
            <person name="Chen Z."/>
            <person name="Gurr S.J."/>
            <person name="Heiman D."/>
            <person name="Heitman J."/>
            <person name="Kosti I."/>
            <person name="Rossi A."/>
            <person name="Saif S."/>
            <person name="Samalova M."/>
            <person name="Saunders C.W."/>
            <person name="Shea T."/>
            <person name="Summerbell R.C."/>
            <person name="Xu J."/>
            <person name="Young S."/>
            <person name="Zeng Q."/>
            <person name="Birren B.W."/>
            <person name="Cuomo C.A."/>
            <person name="White T.C."/>
        </authorList>
    </citation>
    <scope>NUCLEOTIDE SEQUENCE [LARGE SCALE GENOMIC DNA]</scope>
    <source>
        <strain evidence="3">ATCC MYA-4604 / CBS 118893</strain>
    </source>
</reference>
<feature type="compositionally biased region" description="Basic and acidic residues" evidence="1">
    <location>
        <begin position="26"/>
        <end position="38"/>
    </location>
</feature>
<sequence length="134" mass="15810">MRSIFRVLDIGGKKRAEYPKEEEEVEEKKKTGAKKQWDAADEGEDEDAGDREREENARAKVILHRGNFFLSERDERKATCVRGHVDSYYISRTLYQNGRKGGLSGLHERAHQEENTKMSRPRRVRRQEYDARKR</sequence>
<dbReference type="AlphaFoldDB" id="E5R3F9"/>
<evidence type="ECO:0000256" key="1">
    <source>
        <dbReference type="SAM" id="MobiDB-lite"/>
    </source>
</evidence>
<gene>
    <name evidence="2" type="ORF">MGYG_08948</name>
</gene>
<proteinExistence type="predicted"/>
<accession>E5R3F9</accession>
<protein>
    <submittedName>
        <fullName evidence="2">Uncharacterized protein</fullName>
    </submittedName>
</protein>
<dbReference type="HOGENOM" id="CLU_1895664_0_0_1"/>
<feature type="compositionally biased region" description="Basic and acidic residues" evidence="1">
    <location>
        <begin position="106"/>
        <end position="117"/>
    </location>
</feature>
<feature type="compositionally biased region" description="Acidic residues" evidence="1">
    <location>
        <begin position="39"/>
        <end position="49"/>
    </location>
</feature>
<evidence type="ECO:0000313" key="3">
    <source>
        <dbReference type="Proteomes" id="UP000002669"/>
    </source>
</evidence>
<organism evidence="3">
    <name type="scientific">Arthroderma gypseum (strain ATCC MYA-4604 / CBS 118893)</name>
    <name type="common">Microsporum gypseum</name>
    <dbReference type="NCBI Taxonomy" id="535722"/>
    <lineage>
        <taxon>Eukaryota</taxon>
        <taxon>Fungi</taxon>
        <taxon>Dikarya</taxon>
        <taxon>Ascomycota</taxon>
        <taxon>Pezizomycotina</taxon>
        <taxon>Eurotiomycetes</taxon>
        <taxon>Eurotiomycetidae</taxon>
        <taxon>Onygenales</taxon>
        <taxon>Arthrodermataceae</taxon>
        <taxon>Nannizzia</taxon>
    </lineage>
</organism>
<feature type="region of interest" description="Disordered" evidence="1">
    <location>
        <begin position="16"/>
        <end position="55"/>
    </location>
</feature>
<dbReference type="InParanoid" id="E5R3F9"/>
<feature type="region of interest" description="Disordered" evidence="1">
    <location>
        <begin position="98"/>
        <end position="134"/>
    </location>
</feature>
<dbReference type="EMBL" id="DS989822">
    <property type="protein sequence ID" value="EFQ98758.1"/>
    <property type="molecule type" value="Genomic_DNA"/>
</dbReference>